<name>A0A6G4VJL7_9ACTN</name>
<dbReference type="Proteomes" id="UP000472335">
    <property type="component" value="Unassembled WGS sequence"/>
</dbReference>
<evidence type="ECO:0000313" key="1">
    <source>
        <dbReference type="EMBL" id="NGO14309.1"/>
    </source>
</evidence>
<protein>
    <submittedName>
        <fullName evidence="1">Uncharacterized protein</fullName>
    </submittedName>
</protein>
<evidence type="ECO:0000313" key="2">
    <source>
        <dbReference type="Proteomes" id="UP000472335"/>
    </source>
</evidence>
<proteinExistence type="predicted"/>
<sequence length="65" mass="6803">MRVAALGLSTPGTSAPKTVRGVRLTRLTSAQSSGTVLRDGAEKAREMARPRVDVAYRAIGLLPPA</sequence>
<keyword evidence="2" id="KW-1185">Reference proteome</keyword>
<gene>
    <name evidence="1" type="ORF">G5C60_43640</name>
</gene>
<accession>A0A6G4VJL7</accession>
<reference evidence="1 2" key="1">
    <citation type="submission" date="2020-02" db="EMBL/GenBank/DDBJ databases">
        <title>Whole-genome analyses of novel actinobacteria.</title>
        <authorList>
            <person name="Sahin N."/>
            <person name="Gencbay T."/>
        </authorList>
    </citation>
    <scope>NUCLEOTIDE SEQUENCE [LARGE SCALE GENOMIC DNA]</scope>
    <source>
        <strain evidence="1 2">HC44</strain>
    </source>
</reference>
<dbReference type="AlphaFoldDB" id="A0A6G4VJL7"/>
<organism evidence="1 2">
    <name type="scientific">Streptomyces scabichelini</name>
    <dbReference type="NCBI Taxonomy" id="2711217"/>
    <lineage>
        <taxon>Bacteria</taxon>
        <taxon>Bacillati</taxon>
        <taxon>Actinomycetota</taxon>
        <taxon>Actinomycetes</taxon>
        <taxon>Kitasatosporales</taxon>
        <taxon>Streptomycetaceae</taxon>
        <taxon>Streptomyces</taxon>
    </lineage>
</organism>
<comment type="caution">
    <text evidence="1">The sequence shown here is derived from an EMBL/GenBank/DDBJ whole genome shotgun (WGS) entry which is preliminary data.</text>
</comment>
<dbReference type="EMBL" id="JAAKZY010000250">
    <property type="protein sequence ID" value="NGO14309.1"/>
    <property type="molecule type" value="Genomic_DNA"/>
</dbReference>